<dbReference type="AlphaFoldDB" id="A0A2S7K3S5"/>
<evidence type="ECO:0000256" key="1">
    <source>
        <dbReference type="SAM" id="Phobius"/>
    </source>
</evidence>
<dbReference type="EMBL" id="PJCH01000010">
    <property type="protein sequence ID" value="PQA87147.1"/>
    <property type="molecule type" value="Genomic_DNA"/>
</dbReference>
<dbReference type="Proteomes" id="UP000239504">
    <property type="component" value="Unassembled WGS sequence"/>
</dbReference>
<name>A0A2S7K3S5_9PROT</name>
<accession>A0A2S7K3S5</accession>
<evidence type="ECO:0000256" key="2">
    <source>
        <dbReference type="SAM" id="SignalP"/>
    </source>
</evidence>
<evidence type="ECO:0000313" key="4">
    <source>
        <dbReference type="Proteomes" id="UP000239504"/>
    </source>
</evidence>
<keyword evidence="2" id="KW-0732">Signal</keyword>
<dbReference type="RefSeq" id="WP_104830705.1">
    <property type="nucleotide sequence ID" value="NZ_PJCH01000010.1"/>
</dbReference>
<sequence length="170" mass="17568">MRKFLIVAVCAASLPMAANASTIVAQGGGPYNVQSDDLFFGVVSSTAGGAGSYTIDFTNPSGSVLAVADAAVTSAAVDTLFTDLTISWLDGVTLNTLVQAAGIDTLSTVFSDMFQSQRLVFDWSDSVAGAGFGVDVETKISEVPIPAALPLFFSALFGLGFASRRRRNPA</sequence>
<feature type="chain" id="PRO_5015627627" description="PEP-CTERM protein-sorting domain-containing protein" evidence="2">
    <location>
        <begin position="21"/>
        <end position="170"/>
    </location>
</feature>
<keyword evidence="4" id="KW-1185">Reference proteome</keyword>
<feature type="transmembrane region" description="Helical" evidence="1">
    <location>
        <begin position="143"/>
        <end position="162"/>
    </location>
</feature>
<keyword evidence="1" id="KW-0812">Transmembrane</keyword>
<evidence type="ECO:0008006" key="5">
    <source>
        <dbReference type="Google" id="ProtNLM"/>
    </source>
</evidence>
<organism evidence="3 4">
    <name type="scientific">Hyphococcus luteus</name>
    <dbReference type="NCBI Taxonomy" id="2058213"/>
    <lineage>
        <taxon>Bacteria</taxon>
        <taxon>Pseudomonadati</taxon>
        <taxon>Pseudomonadota</taxon>
        <taxon>Alphaproteobacteria</taxon>
        <taxon>Parvularculales</taxon>
        <taxon>Parvularculaceae</taxon>
        <taxon>Hyphococcus</taxon>
    </lineage>
</organism>
<evidence type="ECO:0000313" key="3">
    <source>
        <dbReference type="EMBL" id="PQA87147.1"/>
    </source>
</evidence>
<protein>
    <recommendedName>
        <fullName evidence="5">PEP-CTERM protein-sorting domain-containing protein</fullName>
    </recommendedName>
</protein>
<proteinExistence type="predicted"/>
<keyword evidence="1" id="KW-0472">Membrane</keyword>
<feature type="signal peptide" evidence="2">
    <location>
        <begin position="1"/>
        <end position="20"/>
    </location>
</feature>
<comment type="caution">
    <text evidence="3">The sequence shown here is derived from an EMBL/GenBank/DDBJ whole genome shotgun (WGS) entry which is preliminary data.</text>
</comment>
<keyword evidence="1" id="KW-1133">Transmembrane helix</keyword>
<gene>
    <name evidence="3" type="ORF">CW354_13995</name>
</gene>
<reference evidence="3 4" key="1">
    <citation type="submission" date="2017-12" db="EMBL/GenBank/DDBJ databases">
        <authorList>
            <person name="Hurst M.R.H."/>
        </authorList>
    </citation>
    <scope>NUCLEOTIDE SEQUENCE [LARGE SCALE GENOMIC DNA]</scope>
    <source>
        <strain evidence="3 4">SY-3-19</strain>
    </source>
</reference>